<evidence type="ECO:0000256" key="4">
    <source>
        <dbReference type="ARBA" id="ARBA00022746"/>
    </source>
</evidence>
<evidence type="ECO:0000259" key="9">
    <source>
        <dbReference type="Pfam" id="PF18916"/>
    </source>
</evidence>
<comment type="pathway">
    <text evidence="2">Carotenoid biosynthesis.</text>
</comment>
<evidence type="ECO:0000256" key="8">
    <source>
        <dbReference type="SAM" id="Phobius"/>
    </source>
</evidence>
<accession>A0A1D8P3V8</accession>
<dbReference type="EMBL" id="CP017478">
    <property type="protein sequence ID" value="AOW19206.1"/>
    <property type="molecule type" value="Genomic_DNA"/>
</dbReference>
<name>A0A1D8P3V8_9FLAO</name>
<comment type="subcellular location">
    <subcellularLocation>
        <location evidence="1">Membrane</location>
        <topology evidence="1">Multi-pass membrane protein</topology>
    </subcellularLocation>
</comment>
<evidence type="ECO:0000256" key="7">
    <source>
        <dbReference type="ARBA" id="ARBA00023235"/>
    </source>
</evidence>
<keyword evidence="7" id="KW-0413">Isomerase</keyword>
<dbReference type="GO" id="GO:0016872">
    <property type="term" value="F:intramolecular lyase activity"/>
    <property type="evidence" value="ECO:0007669"/>
    <property type="project" value="InterPro"/>
</dbReference>
<keyword evidence="4" id="KW-0125">Carotenoid biosynthesis</keyword>
<dbReference type="GO" id="GO:0016020">
    <property type="term" value="C:membrane"/>
    <property type="evidence" value="ECO:0007669"/>
    <property type="project" value="UniProtKB-SubCell"/>
</dbReference>
<dbReference type="KEGG" id="lul:LPB138_00235"/>
<evidence type="ECO:0000313" key="11">
    <source>
        <dbReference type="Proteomes" id="UP000176050"/>
    </source>
</evidence>
<dbReference type="GO" id="GO:0045436">
    <property type="term" value="F:lycopene beta cyclase activity"/>
    <property type="evidence" value="ECO:0007669"/>
    <property type="project" value="UniProtKB-ARBA"/>
</dbReference>
<proteinExistence type="predicted"/>
<dbReference type="InterPro" id="IPR017825">
    <property type="entry name" value="Lycopene_cyclase_dom"/>
</dbReference>
<feature type="domain" description="Lycopene cyclase" evidence="9">
    <location>
        <begin position="3"/>
        <end position="91"/>
    </location>
</feature>
<evidence type="ECO:0000256" key="1">
    <source>
        <dbReference type="ARBA" id="ARBA00004141"/>
    </source>
</evidence>
<protein>
    <submittedName>
        <fullName evidence="10">Lycopene cyclase</fullName>
    </submittedName>
</protein>
<keyword evidence="5 8" id="KW-1133">Transmembrane helix</keyword>
<dbReference type="Proteomes" id="UP000176050">
    <property type="component" value="Chromosome"/>
</dbReference>
<gene>
    <name evidence="10" type="ORF">LPB138_00235</name>
</gene>
<keyword evidence="3 8" id="KW-0812">Transmembrane</keyword>
<dbReference type="AlphaFoldDB" id="A0A1D8P3V8"/>
<keyword evidence="6 8" id="KW-0472">Membrane</keyword>
<reference evidence="10 11" key="1">
    <citation type="submission" date="2016-10" db="EMBL/GenBank/DDBJ databases">
        <title>Lutibacter sp. LPB0138, isolated from marine gastropod.</title>
        <authorList>
            <person name="Kim E."/>
            <person name="Yi H."/>
        </authorList>
    </citation>
    <scope>NUCLEOTIDE SEQUENCE [LARGE SCALE GENOMIC DNA]</scope>
    <source>
        <strain evidence="10 11">LPB0138</strain>
    </source>
</reference>
<feature type="transmembrane region" description="Helical" evidence="8">
    <location>
        <begin position="77"/>
        <end position="98"/>
    </location>
</feature>
<evidence type="ECO:0000256" key="6">
    <source>
        <dbReference type="ARBA" id="ARBA00023136"/>
    </source>
</evidence>
<evidence type="ECO:0000313" key="10">
    <source>
        <dbReference type="EMBL" id="AOW19206.1"/>
    </source>
</evidence>
<feature type="transmembrane region" description="Helical" evidence="8">
    <location>
        <begin position="110"/>
        <end position="127"/>
    </location>
</feature>
<evidence type="ECO:0000256" key="2">
    <source>
        <dbReference type="ARBA" id="ARBA00004829"/>
    </source>
</evidence>
<dbReference type="OrthoDB" id="5195186at2"/>
<feature type="transmembrane region" description="Helical" evidence="8">
    <location>
        <begin position="6"/>
        <end position="21"/>
    </location>
</feature>
<organism evidence="10 11">
    <name type="scientific">Urechidicola croceus</name>
    <dbReference type="NCBI Taxonomy" id="1850246"/>
    <lineage>
        <taxon>Bacteria</taxon>
        <taxon>Pseudomonadati</taxon>
        <taxon>Bacteroidota</taxon>
        <taxon>Flavobacteriia</taxon>
        <taxon>Flavobacteriales</taxon>
        <taxon>Flavobacteriaceae</taxon>
        <taxon>Urechidicola</taxon>
    </lineage>
</organism>
<dbReference type="RefSeq" id="WP_070235336.1">
    <property type="nucleotide sequence ID" value="NZ_CP017478.1"/>
</dbReference>
<evidence type="ECO:0000256" key="5">
    <source>
        <dbReference type="ARBA" id="ARBA00022989"/>
    </source>
</evidence>
<sequence>MSLYLIVNIASFTIPFFYSFEKKMRFIQYWKSVFLAISITAFFFIIWDIIFTHRGIWGFNSKYLVGIDIFGLPLEEILFFIFIPYSSIFMHYALVYFFPKVKLTVNVTRTLTLILFFILFITLVFNTDKSYTLVNYSLCSLLLAYAFFFEVSILQRFYWTFLCVLIPFFVVNGILTGSFIEEPVVWYNNAENLRIRLGTIPIEDIVYAFSMLFLSVVMIEKFKPLFAKNE</sequence>
<dbReference type="GO" id="GO:0016117">
    <property type="term" value="P:carotenoid biosynthetic process"/>
    <property type="evidence" value="ECO:0007669"/>
    <property type="project" value="UniProtKB-KW"/>
</dbReference>
<feature type="transmembrane region" description="Helical" evidence="8">
    <location>
        <begin position="158"/>
        <end position="180"/>
    </location>
</feature>
<dbReference type="NCBIfam" id="TIGR03462">
    <property type="entry name" value="CarR_dom_SF"/>
    <property type="match status" value="2"/>
</dbReference>
<dbReference type="STRING" id="1850246.LPB138_00235"/>
<dbReference type="Pfam" id="PF18916">
    <property type="entry name" value="Lycopene_cyc"/>
    <property type="match status" value="2"/>
</dbReference>
<feature type="transmembrane region" description="Helical" evidence="8">
    <location>
        <begin position="33"/>
        <end position="57"/>
    </location>
</feature>
<feature type="transmembrane region" description="Helical" evidence="8">
    <location>
        <begin position="133"/>
        <end position="151"/>
    </location>
</feature>
<feature type="domain" description="Lycopene cyclase" evidence="9">
    <location>
        <begin position="128"/>
        <end position="222"/>
    </location>
</feature>
<feature type="transmembrane region" description="Helical" evidence="8">
    <location>
        <begin position="200"/>
        <end position="219"/>
    </location>
</feature>
<keyword evidence="11" id="KW-1185">Reference proteome</keyword>
<evidence type="ECO:0000256" key="3">
    <source>
        <dbReference type="ARBA" id="ARBA00022692"/>
    </source>
</evidence>